<dbReference type="NCBIfam" id="TIGR00229">
    <property type="entry name" value="sensory_box"/>
    <property type="match status" value="2"/>
</dbReference>
<dbReference type="SMART" id="SM00091">
    <property type="entry name" value="PAS"/>
    <property type="match status" value="1"/>
</dbReference>
<evidence type="ECO:0000259" key="5">
    <source>
        <dbReference type="PROSITE" id="PS50887"/>
    </source>
</evidence>
<dbReference type="PANTHER" id="PTHR44757:SF2">
    <property type="entry name" value="BIOFILM ARCHITECTURE MAINTENANCE PROTEIN MBAA"/>
    <property type="match status" value="1"/>
</dbReference>
<dbReference type="SMART" id="SM00086">
    <property type="entry name" value="PAC"/>
    <property type="match status" value="2"/>
</dbReference>
<name>A0A3N4W164_9GAMM</name>
<dbReference type="InterPro" id="IPR035965">
    <property type="entry name" value="PAS-like_dom_sf"/>
</dbReference>
<dbReference type="Proteomes" id="UP000269708">
    <property type="component" value="Unassembled WGS sequence"/>
</dbReference>
<evidence type="ECO:0000259" key="4">
    <source>
        <dbReference type="PROSITE" id="PS50883"/>
    </source>
</evidence>
<dbReference type="OrthoDB" id="9804951at2"/>
<dbReference type="InterPro" id="IPR000014">
    <property type="entry name" value="PAS"/>
</dbReference>
<dbReference type="SUPFAM" id="SSF141868">
    <property type="entry name" value="EAL domain-like"/>
    <property type="match status" value="1"/>
</dbReference>
<dbReference type="SUPFAM" id="SSF55073">
    <property type="entry name" value="Nucleotide cyclase"/>
    <property type="match status" value="1"/>
</dbReference>
<evidence type="ECO:0000259" key="2">
    <source>
        <dbReference type="PROSITE" id="PS50112"/>
    </source>
</evidence>
<keyword evidence="7" id="KW-1185">Reference proteome</keyword>
<organism evidence="6 7">
    <name type="scientific">Vulcaniibacterium tengchongense</name>
    <dbReference type="NCBI Taxonomy" id="1273429"/>
    <lineage>
        <taxon>Bacteria</taxon>
        <taxon>Pseudomonadati</taxon>
        <taxon>Pseudomonadota</taxon>
        <taxon>Gammaproteobacteria</taxon>
        <taxon>Lysobacterales</taxon>
        <taxon>Lysobacteraceae</taxon>
        <taxon>Vulcaniibacterium</taxon>
    </lineage>
</organism>
<protein>
    <submittedName>
        <fullName evidence="6">PAS domain S-box-containing protein</fullName>
    </submittedName>
</protein>
<feature type="domain" description="PAS" evidence="2">
    <location>
        <begin position="439"/>
        <end position="510"/>
    </location>
</feature>
<dbReference type="EMBL" id="RKQN01000002">
    <property type="protein sequence ID" value="RPE79780.1"/>
    <property type="molecule type" value="Genomic_DNA"/>
</dbReference>
<comment type="caution">
    <text evidence="6">The sequence shown here is derived from an EMBL/GenBank/DDBJ whole genome shotgun (WGS) entry which is preliminary data.</text>
</comment>
<dbReference type="CDD" id="cd01948">
    <property type="entry name" value="EAL"/>
    <property type="match status" value="1"/>
</dbReference>
<dbReference type="InterPro" id="IPR052155">
    <property type="entry name" value="Biofilm_reg_signaling"/>
</dbReference>
<reference evidence="6 7" key="1">
    <citation type="submission" date="2018-11" db="EMBL/GenBank/DDBJ databases">
        <title>Genomic Encyclopedia of Type Strains, Phase IV (KMG-IV): sequencing the most valuable type-strain genomes for metagenomic binning, comparative biology and taxonomic classification.</title>
        <authorList>
            <person name="Goeker M."/>
        </authorList>
    </citation>
    <scope>NUCLEOTIDE SEQUENCE [LARGE SCALE GENOMIC DNA]</scope>
    <source>
        <strain evidence="6 7">DSM 25623</strain>
    </source>
</reference>
<feature type="domain" description="GGDEF" evidence="5">
    <location>
        <begin position="586"/>
        <end position="715"/>
    </location>
</feature>
<dbReference type="Pfam" id="PF00990">
    <property type="entry name" value="GGDEF"/>
    <property type="match status" value="1"/>
</dbReference>
<proteinExistence type="predicted"/>
<dbReference type="PROSITE" id="PS50887">
    <property type="entry name" value="GGDEF"/>
    <property type="match status" value="1"/>
</dbReference>
<dbReference type="InterPro" id="IPR000160">
    <property type="entry name" value="GGDEF_dom"/>
</dbReference>
<dbReference type="CDD" id="cd00130">
    <property type="entry name" value="PAS"/>
    <property type="match status" value="1"/>
</dbReference>
<evidence type="ECO:0000313" key="7">
    <source>
        <dbReference type="Proteomes" id="UP000269708"/>
    </source>
</evidence>
<dbReference type="PANTHER" id="PTHR44757">
    <property type="entry name" value="DIGUANYLATE CYCLASE DGCP"/>
    <property type="match status" value="1"/>
</dbReference>
<evidence type="ECO:0000256" key="1">
    <source>
        <dbReference type="SAM" id="Phobius"/>
    </source>
</evidence>
<feature type="domain" description="PAC" evidence="3">
    <location>
        <begin position="387"/>
        <end position="438"/>
    </location>
</feature>
<feature type="transmembrane region" description="Helical" evidence="1">
    <location>
        <begin position="273"/>
        <end position="292"/>
    </location>
</feature>
<dbReference type="Pfam" id="PF13426">
    <property type="entry name" value="PAS_9"/>
    <property type="match status" value="1"/>
</dbReference>
<dbReference type="SMART" id="SM00267">
    <property type="entry name" value="GGDEF"/>
    <property type="match status" value="1"/>
</dbReference>
<dbReference type="SUPFAM" id="SSF55785">
    <property type="entry name" value="PYP-like sensor domain (PAS domain)"/>
    <property type="match status" value="2"/>
</dbReference>
<evidence type="ECO:0000313" key="6">
    <source>
        <dbReference type="EMBL" id="RPE79780.1"/>
    </source>
</evidence>
<evidence type="ECO:0000259" key="3">
    <source>
        <dbReference type="PROSITE" id="PS50113"/>
    </source>
</evidence>
<dbReference type="PROSITE" id="PS50883">
    <property type="entry name" value="EAL"/>
    <property type="match status" value="1"/>
</dbReference>
<dbReference type="RefSeq" id="WP_123769961.1">
    <property type="nucleotide sequence ID" value="NZ_RKQN01000002.1"/>
</dbReference>
<dbReference type="InterPro" id="IPR013655">
    <property type="entry name" value="PAS_fold_3"/>
</dbReference>
<dbReference type="Gene3D" id="2.10.70.100">
    <property type="match status" value="1"/>
</dbReference>
<dbReference type="InterPro" id="IPR043128">
    <property type="entry name" value="Rev_trsase/Diguanyl_cyclase"/>
</dbReference>
<dbReference type="Gene3D" id="3.20.20.450">
    <property type="entry name" value="EAL domain"/>
    <property type="match status" value="1"/>
</dbReference>
<gene>
    <name evidence="6" type="ORF">EDC50_1606</name>
</gene>
<dbReference type="PROSITE" id="PS50112">
    <property type="entry name" value="PAS"/>
    <property type="match status" value="1"/>
</dbReference>
<keyword evidence="1" id="KW-0812">Transmembrane</keyword>
<dbReference type="InterPro" id="IPR035919">
    <property type="entry name" value="EAL_sf"/>
</dbReference>
<dbReference type="Pfam" id="PF08447">
    <property type="entry name" value="PAS_3"/>
    <property type="match status" value="1"/>
</dbReference>
<accession>A0A3N4W164</accession>
<feature type="transmembrane region" description="Helical" evidence="1">
    <location>
        <begin position="18"/>
        <end position="39"/>
    </location>
</feature>
<dbReference type="Pfam" id="PF00563">
    <property type="entry name" value="EAL"/>
    <property type="match status" value="1"/>
</dbReference>
<dbReference type="PROSITE" id="PS50113">
    <property type="entry name" value="PAC"/>
    <property type="match status" value="1"/>
</dbReference>
<dbReference type="Gene3D" id="3.30.450.20">
    <property type="entry name" value="PAS domain"/>
    <property type="match status" value="4"/>
</dbReference>
<sequence>MVVSAAPSSSPGTGSTRAILVAGLLLGAALLAGLTYVVLGDRETRLASAQRQSQALSAGAERLLRLELRNLERALLGIAGDAEQLFRNVPAQAAPLLGEAIRGVLERHAELESIVVLDGQGRALLPGRGDPSLPRWIADDRRGRGSALHVGPPQRARGQWLLPLAMPLGPDRWVLARLRAEELHGIIAGLDTGREGMVEVLDRDGTVLAHSHAPALVGRRFPGELAGASGARLRTSHLDGVERIVAARALQGYPLMIAAGVSRDEVLAPWRRFVAAAAVLYLLYWAGLAYLLRTVRRGGAAQARLLDELARSAVRLRMAQRVGRTGTWAIARGSDHIAWSEQVSELLGLDPSRTGCRRAEFYAMVHPGDRRRLLRLLGRAWRERAPFQADYRIVRRDGEVRWLTIRGAVVAGEDGAETMTGTVVDISERMRVQARLTDAERQFRLLFERNPLPFWVFDLETLRFLEVNRAATERYGYSRDEFLAMRILDIRPPEQHAALLEDIRRPREGFDEARVWSHRRKDGSVRQVKVYSADIEFAGRPARLILAEDITELMAHQRELAWRAGHEPTTGLLNAHALAERLAGAEAYRILYVQLRGLELIEDSLGRGAGDEVRRAIARRLDALGERYGLAACMRDDEFVLAVRAPGAGEEALAALQAAVGEPVPGADSLHRLEAWIGQADFPGDGAEPAQVIDNAALAVHAARSERFAVMRFDRAMTERAKRRLQLAGRIHRALDAGEFELHFQIIRHAGDGTPAALEALTRWPLPGGGFVPPAEFIGMCEDSGQIVPLGRWALREAARAQRRLREAGVTLPIAINISLVQFLDSDLVADIQAAMAEFGLERGALHVELTESVLLNRPEQAMHTLRQLQRQGVCVSLDDFGTGFSSLSYLRHLPLDALKIDRSFVAEVDSDERNASICRALLALGHSLGLTVIAEGVETRAQYEWLRRHGCDQVQGYWFGRPAPLEGVARELRAGAASNGLSGAGA</sequence>
<feature type="domain" description="EAL" evidence="4">
    <location>
        <begin position="724"/>
        <end position="977"/>
    </location>
</feature>
<dbReference type="SMART" id="SM00052">
    <property type="entry name" value="EAL"/>
    <property type="match status" value="1"/>
</dbReference>
<dbReference type="InterPro" id="IPR029787">
    <property type="entry name" value="Nucleotide_cyclase"/>
</dbReference>
<dbReference type="CDD" id="cd12915">
    <property type="entry name" value="PDC2_DGC_like"/>
    <property type="match status" value="1"/>
</dbReference>
<dbReference type="Gene3D" id="3.30.70.270">
    <property type="match status" value="1"/>
</dbReference>
<dbReference type="InterPro" id="IPR001610">
    <property type="entry name" value="PAC"/>
</dbReference>
<dbReference type="InterPro" id="IPR000700">
    <property type="entry name" value="PAS-assoc_C"/>
</dbReference>
<keyword evidence="1" id="KW-0472">Membrane</keyword>
<keyword evidence="1" id="KW-1133">Transmembrane helix</keyword>
<dbReference type="AlphaFoldDB" id="A0A3N4W164"/>
<dbReference type="InterPro" id="IPR001633">
    <property type="entry name" value="EAL_dom"/>
</dbReference>